<dbReference type="NCBIfam" id="TIGR02550">
    <property type="entry name" value="flagell_flgL"/>
    <property type="match status" value="1"/>
</dbReference>
<keyword evidence="4" id="KW-0975">Bacterial flagellum</keyword>
<feature type="domain" description="Flagellin C-terminal" evidence="7">
    <location>
        <begin position="333"/>
        <end position="413"/>
    </location>
</feature>
<comment type="similarity">
    <text evidence="3">Belongs to the bacterial flagellin family.</text>
</comment>
<dbReference type="Proteomes" id="UP001057498">
    <property type="component" value="Chromosome"/>
</dbReference>
<gene>
    <name evidence="8" type="primary">flgL</name>
    <name evidence="8" type="ORF">CATMQ487_37380</name>
</gene>
<evidence type="ECO:0000313" key="8">
    <source>
        <dbReference type="EMBL" id="BDI06768.1"/>
    </source>
</evidence>
<dbReference type="Pfam" id="PF00700">
    <property type="entry name" value="Flagellin_C"/>
    <property type="match status" value="1"/>
</dbReference>
<comment type="subcellular location">
    <subcellularLocation>
        <location evidence="1">Bacterial flagellum</location>
    </subcellularLocation>
    <subcellularLocation>
        <location evidence="2">Secreted</location>
    </subcellularLocation>
</comment>
<keyword evidence="8" id="KW-0282">Flagellum</keyword>
<dbReference type="InterPro" id="IPR001492">
    <property type="entry name" value="Flagellin"/>
</dbReference>
<dbReference type="RefSeq" id="WP_251970014.1">
    <property type="nucleotide sequence ID" value="NZ_AP025730.1"/>
</dbReference>
<proteinExistence type="inferred from homology"/>
<evidence type="ECO:0000259" key="6">
    <source>
        <dbReference type="Pfam" id="PF00669"/>
    </source>
</evidence>
<feature type="region of interest" description="Disordered" evidence="5">
    <location>
        <begin position="18"/>
        <end position="43"/>
    </location>
</feature>
<reference evidence="8" key="1">
    <citation type="submission" date="2022-04" db="EMBL/GenBank/DDBJ databases">
        <title>Whole genome sequence of Sphaerotilus sp. FB-5.</title>
        <authorList>
            <person name="Takeda M."/>
            <person name="Narihara S."/>
            <person name="Akimoto M."/>
            <person name="Akimoto R."/>
            <person name="Nishiyashiki S."/>
            <person name="Murakami T."/>
        </authorList>
    </citation>
    <scope>NUCLEOTIDE SEQUENCE</scope>
    <source>
        <strain evidence="8">FB-5</strain>
    </source>
</reference>
<sequence length="415" mass="43274">MRVSTAYSFESSVSALQRRQEEMSRAQQQMTTGKRVERPGDDPTAAAQVERALVEESRGRSMLRTLDASRNVMTLTESALGDAGDLAQRAREALVAAGNGGYSGNERLTMANQLKELRNQLFAVANQQDGAGNLLFGRQGNTSGPYVDNGSSVTSAANGGGLAGSNVENLPLSIDGPQVWLQVGSGNGVFETSAGTTATPNTGSGWVSAGSVTDPSAWNALASHSYSVAFTQDPSTGALSYSVTDDATGSAMADANGNTSFAYQPGKAITVVPGISFAVSGTPDASSDSFHVGESTPDLNVFKALDRAVAALSNPNANNGQVMQAVNAGISDMDQVLGSFQSARAMVGETLNRLDGVESRTGGRILAAQTTRSNVEDVDMVQAISEFTNRQTSYQAALQSYSMVQKLSLFNYISG</sequence>
<dbReference type="InterPro" id="IPR046358">
    <property type="entry name" value="Flagellin_C"/>
</dbReference>
<name>A0ABN6PRQ7_9BURK</name>
<dbReference type="PANTHER" id="PTHR42792:SF1">
    <property type="entry name" value="FLAGELLAR HOOK-ASSOCIATED PROTEIN 3"/>
    <property type="match status" value="1"/>
</dbReference>
<dbReference type="InterPro" id="IPR001029">
    <property type="entry name" value="Flagellin_N"/>
</dbReference>
<dbReference type="InterPro" id="IPR013384">
    <property type="entry name" value="Flagell_FlgL"/>
</dbReference>
<dbReference type="PANTHER" id="PTHR42792">
    <property type="entry name" value="FLAGELLIN"/>
    <property type="match status" value="1"/>
</dbReference>
<dbReference type="SUPFAM" id="SSF64518">
    <property type="entry name" value="Phase 1 flagellin"/>
    <property type="match status" value="1"/>
</dbReference>
<evidence type="ECO:0000256" key="1">
    <source>
        <dbReference type="ARBA" id="ARBA00004365"/>
    </source>
</evidence>
<evidence type="ECO:0000313" key="9">
    <source>
        <dbReference type="Proteomes" id="UP001057498"/>
    </source>
</evidence>
<evidence type="ECO:0000256" key="2">
    <source>
        <dbReference type="ARBA" id="ARBA00004613"/>
    </source>
</evidence>
<evidence type="ECO:0000259" key="7">
    <source>
        <dbReference type="Pfam" id="PF00700"/>
    </source>
</evidence>
<organism evidence="8 9">
    <name type="scientific">Sphaerotilus microaerophilus</name>
    <dbReference type="NCBI Taxonomy" id="2914710"/>
    <lineage>
        <taxon>Bacteria</taxon>
        <taxon>Pseudomonadati</taxon>
        <taxon>Pseudomonadota</taxon>
        <taxon>Betaproteobacteria</taxon>
        <taxon>Burkholderiales</taxon>
        <taxon>Sphaerotilaceae</taxon>
        <taxon>Sphaerotilus</taxon>
    </lineage>
</organism>
<dbReference type="EMBL" id="AP025730">
    <property type="protein sequence ID" value="BDI06768.1"/>
    <property type="molecule type" value="Genomic_DNA"/>
</dbReference>
<feature type="domain" description="Flagellin N-terminal" evidence="6">
    <location>
        <begin position="4"/>
        <end position="136"/>
    </location>
</feature>
<keyword evidence="9" id="KW-1185">Reference proteome</keyword>
<protein>
    <submittedName>
        <fullName evidence="8">Flagellar hook-associated protein FlgL</fullName>
    </submittedName>
</protein>
<evidence type="ECO:0000256" key="3">
    <source>
        <dbReference type="ARBA" id="ARBA00005709"/>
    </source>
</evidence>
<dbReference type="Pfam" id="PF00669">
    <property type="entry name" value="Flagellin_N"/>
    <property type="match status" value="1"/>
</dbReference>
<keyword evidence="8" id="KW-0969">Cilium</keyword>
<dbReference type="Gene3D" id="1.20.1330.10">
    <property type="entry name" value="f41 fragment of flagellin, N-terminal domain"/>
    <property type="match status" value="2"/>
</dbReference>
<accession>A0ABN6PRQ7</accession>
<keyword evidence="8" id="KW-0966">Cell projection</keyword>
<evidence type="ECO:0000256" key="4">
    <source>
        <dbReference type="ARBA" id="ARBA00023143"/>
    </source>
</evidence>
<evidence type="ECO:0000256" key="5">
    <source>
        <dbReference type="SAM" id="MobiDB-lite"/>
    </source>
</evidence>